<feature type="transmembrane region" description="Helical" evidence="1">
    <location>
        <begin position="63"/>
        <end position="82"/>
    </location>
</feature>
<keyword evidence="1" id="KW-1133">Transmembrane helix</keyword>
<evidence type="ECO:0000313" key="2">
    <source>
        <dbReference type="EMBL" id="EHY64261.1"/>
    </source>
</evidence>
<dbReference type="AlphaFoldDB" id="H8ZGH2"/>
<organism evidence="2">
    <name type="scientific">Nematocida ausubeli (strain ATCC PRA-371 / ERTm2)</name>
    <name type="common">Nematode killer fungus</name>
    <dbReference type="NCBI Taxonomy" id="1913371"/>
    <lineage>
        <taxon>Eukaryota</taxon>
        <taxon>Fungi</taxon>
        <taxon>Fungi incertae sedis</taxon>
        <taxon>Microsporidia</taxon>
        <taxon>Nematocida</taxon>
    </lineage>
</organism>
<feature type="transmembrane region" description="Helical" evidence="1">
    <location>
        <begin position="114"/>
        <end position="133"/>
    </location>
</feature>
<protein>
    <submittedName>
        <fullName evidence="2">Uncharacterized protein</fullName>
    </submittedName>
</protein>
<dbReference type="EMBL" id="JH604665">
    <property type="protein sequence ID" value="EHY64261.1"/>
    <property type="molecule type" value="Genomic_DNA"/>
</dbReference>
<keyword evidence="1" id="KW-0472">Membrane</keyword>
<accession>H8ZGH2</accession>
<dbReference type="HOGENOM" id="CLU_1865653_0_0_1"/>
<evidence type="ECO:0000256" key="1">
    <source>
        <dbReference type="SAM" id="Phobius"/>
    </source>
</evidence>
<dbReference type="Proteomes" id="UP000005622">
    <property type="component" value="Unassembled WGS sequence"/>
</dbReference>
<gene>
    <name evidence="2" type="ORF">NERG_02693</name>
</gene>
<name>H8ZGH2_NEMA1</name>
<keyword evidence="1" id="KW-0812">Transmembrane</keyword>
<reference evidence="2" key="1">
    <citation type="submission" date="2011-03" db="EMBL/GenBank/DDBJ databases">
        <title>The Genome Sequence of Nematocida sp1 strain ERTm2.</title>
        <authorList>
            <consortium name="The Broad Institute Genome Sequencing Platform"/>
            <consortium name="The Broad Institute Genome Sequencing Center for Infectious Disease"/>
            <person name="Cuomo C."/>
            <person name="Troemel E."/>
            <person name="Young S.K."/>
            <person name="Zeng Q."/>
            <person name="Gargeya S."/>
            <person name="Fitzgerald M."/>
            <person name="Haas B."/>
            <person name="Abouelleil A."/>
            <person name="Alvarado L."/>
            <person name="Arachchi H.M."/>
            <person name="Berlin A."/>
            <person name="Brown A."/>
            <person name="Chapman S.B."/>
            <person name="Chen Z."/>
            <person name="Dunbar C."/>
            <person name="Freedman E."/>
            <person name="Gearin G."/>
            <person name="Gellesch M."/>
            <person name="Goldberg J."/>
            <person name="Griggs A."/>
            <person name="Gujja S."/>
            <person name="Heilman E.R."/>
            <person name="Heiman D."/>
            <person name="Howarth C."/>
            <person name="Larson L."/>
            <person name="Lui A."/>
            <person name="MacDonald P.J.P."/>
            <person name="Mehta T."/>
            <person name="Montmayeur A."/>
            <person name="Murphy C."/>
            <person name="Neiman D."/>
            <person name="Pearson M."/>
            <person name="Priest M."/>
            <person name="Roberts A."/>
            <person name="Saif S."/>
            <person name="Shea T."/>
            <person name="Shenoy N."/>
            <person name="Sisk P."/>
            <person name="Stolte C."/>
            <person name="Sykes S."/>
            <person name="White J."/>
            <person name="Yandava C."/>
            <person name="Wortman J."/>
            <person name="Nusbaum C."/>
            <person name="Birren B."/>
        </authorList>
    </citation>
    <scope>NUCLEOTIDE SEQUENCE</scope>
    <source>
        <strain evidence="2">ERTm2</strain>
    </source>
</reference>
<feature type="transmembrane region" description="Helical" evidence="1">
    <location>
        <begin position="39"/>
        <end position="57"/>
    </location>
</feature>
<proteinExistence type="predicted"/>
<sequence>MCPCSLYMRILTCSCTPGSGHSDTLPILLFSRVCTENTLLFYFYYYSCVYFYYSIYLGTHVSLIHSLVYSYTVIWPFCSLVYSPEYLFCLTRFPLAHFVHCSCSPCMRTFRPSCLFLCLFSLTLLFSFVFPIHTENTLIFYYF</sequence>